<evidence type="ECO:0000256" key="4">
    <source>
        <dbReference type="ARBA" id="ARBA00022776"/>
    </source>
</evidence>
<dbReference type="PANTHER" id="PTHR19918">
    <property type="entry name" value="CELL DIVISION CYCLE 20 CDC20 FIZZY -RELATED"/>
    <property type="match status" value="1"/>
</dbReference>
<dbReference type="SUPFAM" id="SSF50978">
    <property type="entry name" value="WD40 repeat-like"/>
    <property type="match status" value="1"/>
</dbReference>
<sequence>MTSFSGDGRLLATTAPNGDLKLWTVHSPERPQLLTRLRDRYRVVAAVWHPVAADVLATLSMDGRITVWQLRLDQPPVQWLSVRSPAPGAAAMAWLPEGRFLACAGDDGAVSVWNVDTVVRHAQVLGRPSQCVALHAAADDTLHAAYQDGTVRRTSPLLQPGRPRSQRFPPITAAAWSPSGETLAVAHHGGFFEVHDRDLYVRWTGQVATDAPLILAWHQDNAVVVADRAARTLTAFDTTGTVLWKQHVAPEPSAMSITGDLLAVGCVNYAPLFVDLTTGTLLAG</sequence>
<dbReference type="RefSeq" id="WP_344519018.1">
    <property type="nucleotide sequence ID" value="NZ_BAAATX010000015.1"/>
</dbReference>
<dbReference type="InterPro" id="IPR015943">
    <property type="entry name" value="WD40/YVTN_repeat-like_dom_sf"/>
</dbReference>
<evidence type="ECO:0000256" key="1">
    <source>
        <dbReference type="ARBA" id="ARBA00022574"/>
    </source>
</evidence>
<accession>A0ABQ3YQH7</accession>
<dbReference type="EMBL" id="BOML01000012">
    <property type="protein sequence ID" value="GID99838.1"/>
    <property type="molecule type" value="Genomic_DNA"/>
</dbReference>
<evidence type="ECO:0000256" key="2">
    <source>
        <dbReference type="ARBA" id="ARBA00022618"/>
    </source>
</evidence>
<dbReference type="Pfam" id="PF00400">
    <property type="entry name" value="WD40"/>
    <property type="match status" value="1"/>
</dbReference>
<keyword evidence="5" id="KW-0131">Cell cycle</keyword>
<keyword evidence="8" id="KW-1185">Reference proteome</keyword>
<comment type="caution">
    <text evidence="7">The sequence shown here is derived from an EMBL/GenBank/DDBJ whole genome shotgun (WGS) entry which is preliminary data.</text>
</comment>
<evidence type="ECO:0000313" key="7">
    <source>
        <dbReference type="EMBL" id="GID99838.1"/>
    </source>
</evidence>
<evidence type="ECO:0000256" key="6">
    <source>
        <dbReference type="PROSITE-ProRule" id="PRU00221"/>
    </source>
</evidence>
<evidence type="ECO:0000313" key="8">
    <source>
        <dbReference type="Proteomes" id="UP000637628"/>
    </source>
</evidence>
<organism evidence="7 8">
    <name type="scientific">Paractinoplanes durhamensis</name>
    <dbReference type="NCBI Taxonomy" id="113563"/>
    <lineage>
        <taxon>Bacteria</taxon>
        <taxon>Bacillati</taxon>
        <taxon>Actinomycetota</taxon>
        <taxon>Actinomycetes</taxon>
        <taxon>Micromonosporales</taxon>
        <taxon>Micromonosporaceae</taxon>
        <taxon>Paractinoplanes</taxon>
    </lineage>
</organism>
<dbReference type="Gene3D" id="2.130.10.10">
    <property type="entry name" value="YVTN repeat-like/Quinoprotein amine dehydrogenase"/>
    <property type="match status" value="1"/>
</dbReference>
<evidence type="ECO:0008006" key="9">
    <source>
        <dbReference type="Google" id="ProtNLM"/>
    </source>
</evidence>
<dbReference type="PANTHER" id="PTHR19918:SF8">
    <property type="entry name" value="FI02843P"/>
    <property type="match status" value="1"/>
</dbReference>
<evidence type="ECO:0000256" key="5">
    <source>
        <dbReference type="ARBA" id="ARBA00023306"/>
    </source>
</evidence>
<dbReference type="InterPro" id="IPR001680">
    <property type="entry name" value="WD40_rpt"/>
</dbReference>
<proteinExistence type="predicted"/>
<dbReference type="Proteomes" id="UP000637628">
    <property type="component" value="Unassembled WGS sequence"/>
</dbReference>
<dbReference type="SMART" id="SM00320">
    <property type="entry name" value="WD40"/>
    <property type="match status" value="3"/>
</dbReference>
<dbReference type="PROSITE" id="PS50082">
    <property type="entry name" value="WD_REPEATS_2"/>
    <property type="match status" value="2"/>
</dbReference>
<keyword evidence="1 6" id="KW-0853">WD repeat</keyword>
<protein>
    <recommendedName>
        <fullName evidence="9">WD40 repeat domain-containing protein</fullName>
    </recommendedName>
</protein>
<dbReference type="InterPro" id="IPR036322">
    <property type="entry name" value="WD40_repeat_dom_sf"/>
</dbReference>
<keyword evidence="2" id="KW-0132">Cell division</keyword>
<name>A0ABQ3YQH7_9ACTN</name>
<gene>
    <name evidence="7" type="ORF">Adu01nite_11890</name>
</gene>
<feature type="repeat" description="WD" evidence="6">
    <location>
        <begin position="1"/>
        <end position="33"/>
    </location>
</feature>
<dbReference type="InterPro" id="IPR033010">
    <property type="entry name" value="Cdc20/Fizzy"/>
</dbReference>
<keyword evidence="3" id="KW-0677">Repeat</keyword>
<evidence type="ECO:0000256" key="3">
    <source>
        <dbReference type="ARBA" id="ARBA00022737"/>
    </source>
</evidence>
<reference evidence="7 8" key="1">
    <citation type="submission" date="2021-01" db="EMBL/GenBank/DDBJ databases">
        <title>Whole genome shotgun sequence of Actinoplanes durhamensis NBRC 14914.</title>
        <authorList>
            <person name="Komaki H."/>
            <person name="Tamura T."/>
        </authorList>
    </citation>
    <scope>NUCLEOTIDE SEQUENCE [LARGE SCALE GENOMIC DNA]</scope>
    <source>
        <strain evidence="7 8">NBRC 14914</strain>
    </source>
</reference>
<feature type="repeat" description="WD" evidence="6">
    <location>
        <begin position="82"/>
        <end position="117"/>
    </location>
</feature>
<keyword evidence="4" id="KW-0498">Mitosis</keyword>